<sequence length="143" mass="16592">MESSWQVFAIVSVLLFFKLLSTSIIQGLVRIKTKTFRWKEDAEFFTNSFPATDDHTIVATANGVFRNDLENIPIFLFLLIGYIHTYSWHEGTIIYSGIFIISRILHATFYFLHKQPWRNISYDLGILSMLLLSGHIIHSVFFA</sequence>
<comment type="caution">
    <text evidence="14">The sequence shown here is derived from an EMBL/GenBank/DDBJ whole genome shotgun (WGS) entry which is preliminary data.</text>
</comment>
<accession>A0A2M9XC74</accession>
<dbReference type="Proteomes" id="UP000232196">
    <property type="component" value="Unassembled WGS sequence"/>
</dbReference>
<evidence type="ECO:0000256" key="12">
    <source>
        <dbReference type="ARBA" id="ARBA00049385"/>
    </source>
</evidence>
<dbReference type="EMBL" id="NPDN01000005">
    <property type="protein sequence ID" value="PJZ25276.1"/>
    <property type="molecule type" value="Genomic_DNA"/>
</dbReference>
<dbReference type="AlphaFoldDB" id="A0A2M9XC74"/>
<keyword evidence="8" id="KW-0007">Acetylation</keyword>
<evidence type="ECO:0000256" key="9">
    <source>
        <dbReference type="ARBA" id="ARBA00023136"/>
    </source>
</evidence>
<dbReference type="SUPFAM" id="SSF161084">
    <property type="entry name" value="MAPEG domain-like"/>
    <property type="match status" value="1"/>
</dbReference>
<dbReference type="PANTHER" id="PTHR10689:SF6">
    <property type="entry name" value="MICROSOMAL GLUTATHIONE S-TRANSFERASE 1"/>
    <property type="match status" value="1"/>
</dbReference>
<dbReference type="RefSeq" id="WP_100706626.1">
    <property type="nucleotide sequence ID" value="NZ_NPDL01000008.1"/>
</dbReference>
<reference evidence="14 15" key="1">
    <citation type="submission" date="2017-07" db="EMBL/GenBank/DDBJ databases">
        <title>Leptospira spp. isolated from tropical soils.</title>
        <authorList>
            <person name="Thibeaux R."/>
            <person name="Iraola G."/>
            <person name="Ferres I."/>
            <person name="Bierque E."/>
            <person name="Girault D."/>
            <person name="Soupe-Gilbert M.-E."/>
            <person name="Picardeau M."/>
            <person name="Goarant C."/>
        </authorList>
    </citation>
    <scope>NUCLEOTIDE SEQUENCE [LARGE SCALE GENOMIC DNA]</scope>
    <source>
        <strain evidence="14 15">MCA1-C-A1</strain>
    </source>
</reference>
<evidence type="ECO:0000256" key="13">
    <source>
        <dbReference type="SAM" id="Phobius"/>
    </source>
</evidence>
<comment type="subcellular location">
    <subcellularLocation>
        <location evidence="2">Endoplasmic reticulum membrane</location>
        <topology evidence="2">Multi-pass membrane protein</topology>
    </subcellularLocation>
</comment>
<evidence type="ECO:0000313" key="14">
    <source>
        <dbReference type="EMBL" id="PJZ25276.1"/>
    </source>
</evidence>
<keyword evidence="7 13" id="KW-1133">Transmembrane helix</keyword>
<dbReference type="GO" id="GO:0016020">
    <property type="term" value="C:membrane"/>
    <property type="evidence" value="ECO:0007669"/>
    <property type="project" value="InterPro"/>
</dbReference>
<proteinExistence type="predicted"/>
<dbReference type="Pfam" id="PF01124">
    <property type="entry name" value="MAPEG"/>
    <property type="match status" value="1"/>
</dbReference>
<dbReference type="Gene3D" id="1.20.120.550">
    <property type="entry name" value="Membrane associated eicosanoid/glutathione metabolism-like domain"/>
    <property type="match status" value="1"/>
</dbReference>
<comment type="subunit">
    <text evidence="10">Homotrimer; The trimer binds only one molecule of glutathione.</text>
</comment>
<keyword evidence="6" id="KW-0256">Endoplasmic reticulum</keyword>
<evidence type="ECO:0000256" key="7">
    <source>
        <dbReference type="ARBA" id="ARBA00022989"/>
    </source>
</evidence>
<evidence type="ECO:0000256" key="5">
    <source>
        <dbReference type="ARBA" id="ARBA00022692"/>
    </source>
</evidence>
<evidence type="ECO:0000256" key="10">
    <source>
        <dbReference type="ARBA" id="ARBA00038540"/>
    </source>
</evidence>
<evidence type="ECO:0000256" key="11">
    <source>
        <dbReference type="ARBA" id="ARBA00039397"/>
    </source>
</evidence>
<evidence type="ECO:0000313" key="15">
    <source>
        <dbReference type="Proteomes" id="UP000232196"/>
    </source>
</evidence>
<name>A0A2M9XC74_9LEPT</name>
<dbReference type="GO" id="GO:0004364">
    <property type="term" value="F:glutathione transferase activity"/>
    <property type="evidence" value="ECO:0007669"/>
    <property type="project" value="UniProtKB-EC"/>
</dbReference>
<dbReference type="PANTHER" id="PTHR10689">
    <property type="entry name" value="MICROSOMAL GLUTATHIONE S-TRANSFERASE 1"/>
    <property type="match status" value="1"/>
</dbReference>
<comment type="function">
    <text evidence="1">Conjugation of reduced glutathione to a wide number of exogenous and endogenous hydrophobic electrophiles.</text>
</comment>
<dbReference type="OrthoDB" id="6365081at2"/>
<organism evidence="14 15">
    <name type="scientific">Leptospira hartskeerlii</name>
    <dbReference type="NCBI Taxonomy" id="2023177"/>
    <lineage>
        <taxon>Bacteria</taxon>
        <taxon>Pseudomonadati</taxon>
        <taxon>Spirochaetota</taxon>
        <taxon>Spirochaetia</taxon>
        <taxon>Leptospirales</taxon>
        <taxon>Leptospiraceae</taxon>
        <taxon>Leptospira</taxon>
    </lineage>
</organism>
<evidence type="ECO:0000256" key="1">
    <source>
        <dbReference type="ARBA" id="ARBA00003701"/>
    </source>
</evidence>
<dbReference type="InterPro" id="IPR023352">
    <property type="entry name" value="MAPEG-like_dom_sf"/>
</dbReference>
<comment type="catalytic activity">
    <reaction evidence="12">
        <text>RX + glutathione = an S-substituted glutathione + a halide anion + H(+)</text>
        <dbReference type="Rhea" id="RHEA:16437"/>
        <dbReference type="ChEBI" id="CHEBI:15378"/>
        <dbReference type="ChEBI" id="CHEBI:16042"/>
        <dbReference type="ChEBI" id="CHEBI:17792"/>
        <dbReference type="ChEBI" id="CHEBI:57925"/>
        <dbReference type="ChEBI" id="CHEBI:90779"/>
        <dbReference type="EC" id="2.5.1.18"/>
    </reaction>
    <physiologicalReaction direction="left-to-right" evidence="12">
        <dbReference type="Rhea" id="RHEA:16438"/>
    </physiologicalReaction>
</comment>
<gene>
    <name evidence="14" type="ORF">CH357_10085</name>
</gene>
<keyword evidence="15" id="KW-1185">Reference proteome</keyword>
<keyword evidence="9 13" id="KW-0472">Membrane</keyword>
<evidence type="ECO:0000256" key="3">
    <source>
        <dbReference type="ARBA" id="ARBA00012452"/>
    </source>
</evidence>
<dbReference type="InterPro" id="IPR001129">
    <property type="entry name" value="Membr-assoc_MAPEG"/>
</dbReference>
<evidence type="ECO:0000256" key="4">
    <source>
        <dbReference type="ARBA" id="ARBA00022679"/>
    </source>
</evidence>
<evidence type="ECO:0000256" key="2">
    <source>
        <dbReference type="ARBA" id="ARBA00004477"/>
    </source>
</evidence>
<feature type="transmembrane region" description="Helical" evidence="13">
    <location>
        <begin position="6"/>
        <end position="29"/>
    </location>
</feature>
<protein>
    <recommendedName>
        <fullName evidence="11">Microsomal glutathione S-transferase 1</fullName>
        <ecNumber evidence="3">2.5.1.18</ecNumber>
    </recommendedName>
</protein>
<keyword evidence="4" id="KW-0808">Transferase</keyword>
<evidence type="ECO:0000256" key="8">
    <source>
        <dbReference type="ARBA" id="ARBA00022990"/>
    </source>
</evidence>
<feature type="transmembrane region" description="Helical" evidence="13">
    <location>
        <begin position="124"/>
        <end position="142"/>
    </location>
</feature>
<dbReference type="InterPro" id="IPR040162">
    <property type="entry name" value="MGST1-like"/>
</dbReference>
<keyword evidence="5 13" id="KW-0812">Transmembrane</keyword>
<evidence type="ECO:0000256" key="6">
    <source>
        <dbReference type="ARBA" id="ARBA00022824"/>
    </source>
</evidence>
<feature type="transmembrane region" description="Helical" evidence="13">
    <location>
        <begin position="93"/>
        <end position="112"/>
    </location>
</feature>
<dbReference type="EC" id="2.5.1.18" evidence="3"/>